<feature type="transmembrane region" description="Helical" evidence="8">
    <location>
        <begin position="264"/>
        <end position="289"/>
    </location>
</feature>
<keyword evidence="6 8" id="KW-0472">Membrane</keyword>
<dbReference type="RefSeq" id="WP_355664265.1">
    <property type="nucleotide sequence ID" value="NZ_JBEXRX010000021.1"/>
</dbReference>
<organism evidence="9 10">
    <name type="scientific">Micromonospora fulviviridis</name>
    <dbReference type="NCBI Taxonomy" id="47860"/>
    <lineage>
        <taxon>Bacteria</taxon>
        <taxon>Bacillati</taxon>
        <taxon>Actinomycetota</taxon>
        <taxon>Actinomycetes</taxon>
        <taxon>Micromonosporales</taxon>
        <taxon>Micromonosporaceae</taxon>
        <taxon>Micromonospora</taxon>
    </lineage>
</organism>
<evidence type="ECO:0000256" key="7">
    <source>
        <dbReference type="ARBA" id="ARBA00024033"/>
    </source>
</evidence>
<feature type="transmembrane region" description="Helical" evidence="8">
    <location>
        <begin position="355"/>
        <end position="373"/>
    </location>
</feature>
<evidence type="ECO:0000256" key="2">
    <source>
        <dbReference type="ARBA" id="ARBA00022475"/>
    </source>
</evidence>
<comment type="caution">
    <text evidence="9">The sequence shown here is derived from an EMBL/GenBank/DDBJ whole genome shotgun (WGS) entry which is preliminary data.</text>
</comment>
<feature type="transmembrane region" description="Helical" evidence="8">
    <location>
        <begin position="216"/>
        <end position="234"/>
    </location>
</feature>
<evidence type="ECO:0000256" key="1">
    <source>
        <dbReference type="ARBA" id="ARBA00004651"/>
    </source>
</evidence>
<dbReference type="EMBL" id="JBEXRX010000021">
    <property type="protein sequence ID" value="MEU0152312.1"/>
    <property type="molecule type" value="Genomic_DNA"/>
</dbReference>
<accession>A0ABV2VJ30</accession>
<comment type="similarity">
    <text evidence="7">Belongs to the glycosyltransferase 87 family.</text>
</comment>
<keyword evidence="3" id="KW-0808">Transferase</keyword>
<feature type="transmembrane region" description="Helical" evidence="8">
    <location>
        <begin position="380"/>
        <end position="399"/>
    </location>
</feature>
<gene>
    <name evidence="9" type="ORF">ABZ071_10375</name>
</gene>
<feature type="transmembrane region" description="Helical" evidence="8">
    <location>
        <begin position="185"/>
        <end position="204"/>
    </location>
</feature>
<feature type="transmembrane region" description="Helical" evidence="8">
    <location>
        <begin position="86"/>
        <end position="107"/>
    </location>
</feature>
<proteinExistence type="inferred from homology"/>
<evidence type="ECO:0000313" key="10">
    <source>
        <dbReference type="Proteomes" id="UP001550348"/>
    </source>
</evidence>
<protein>
    <submittedName>
        <fullName evidence="9">Glycosyltransferase 87 family protein</fullName>
    </submittedName>
</protein>
<evidence type="ECO:0000256" key="6">
    <source>
        <dbReference type="ARBA" id="ARBA00023136"/>
    </source>
</evidence>
<keyword evidence="4 8" id="KW-0812">Transmembrane</keyword>
<evidence type="ECO:0000256" key="3">
    <source>
        <dbReference type="ARBA" id="ARBA00022679"/>
    </source>
</evidence>
<keyword evidence="2" id="KW-1003">Cell membrane</keyword>
<keyword evidence="5 8" id="KW-1133">Transmembrane helix</keyword>
<feature type="transmembrane region" description="Helical" evidence="8">
    <location>
        <begin position="29"/>
        <end position="49"/>
    </location>
</feature>
<dbReference type="Proteomes" id="UP001550348">
    <property type="component" value="Unassembled WGS sequence"/>
</dbReference>
<evidence type="ECO:0000256" key="8">
    <source>
        <dbReference type="SAM" id="Phobius"/>
    </source>
</evidence>
<feature type="transmembrane region" description="Helical" evidence="8">
    <location>
        <begin position="405"/>
        <end position="422"/>
    </location>
</feature>
<sequence length="430" mass="44068">MTADADRTAPAFRRWQAVDTAGGGLPLDLGLYAVSAVFAAVTAATSTLLPHRAWGTLATIGYALAALAAGQLLARRRRPGTSLAGLPARWAVTGFAWAATALLPVVAQSMQRAAGRTDRAQEEVIVVEHAGARLAEHGTPYLGHDAIAALPPAEQLLGYTPYQPGMALFGLPRAAADAWWTDARVWFALVTALALAAAVLTLRATAGPGAPRREAAGLRAVQAATVLPVCALTLATGGDDLPVLALCLLALALAAAGRPGRAGLAVGVAGALKLFAWPVAVVLVCWAVTRRAGLRTALGALGLPVLALLPVLLVDRDALVENVLQFPLGHGLVTSPAQSPFPGHLIASALPAGRVVAAALLGAVAVAIAVWLLRRPPRTAATTALICGYGLLAAILLMPSTRFGYLLYPIALLVTAPALALAERRPEVAP</sequence>
<reference evidence="9 10" key="1">
    <citation type="submission" date="2024-06" db="EMBL/GenBank/DDBJ databases">
        <title>The Natural Products Discovery Center: Release of the First 8490 Sequenced Strains for Exploring Actinobacteria Biosynthetic Diversity.</title>
        <authorList>
            <person name="Kalkreuter E."/>
            <person name="Kautsar S.A."/>
            <person name="Yang D."/>
            <person name="Bader C.D."/>
            <person name="Teijaro C.N."/>
            <person name="Fluegel L."/>
            <person name="Davis C.M."/>
            <person name="Simpson J.R."/>
            <person name="Lauterbach L."/>
            <person name="Steele A.D."/>
            <person name="Gui C."/>
            <person name="Meng S."/>
            <person name="Li G."/>
            <person name="Viehrig K."/>
            <person name="Ye F."/>
            <person name="Su P."/>
            <person name="Kiefer A.F."/>
            <person name="Nichols A."/>
            <person name="Cepeda A.J."/>
            <person name="Yan W."/>
            <person name="Fan B."/>
            <person name="Jiang Y."/>
            <person name="Adhikari A."/>
            <person name="Zheng C.-J."/>
            <person name="Schuster L."/>
            <person name="Cowan T.M."/>
            <person name="Smanski M.J."/>
            <person name="Chevrette M.G."/>
            <person name="De Carvalho L.P.S."/>
            <person name="Shen B."/>
        </authorList>
    </citation>
    <scope>NUCLEOTIDE SEQUENCE [LARGE SCALE GENOMIC DNA]</scope>
    <source>
        <strain evidence="9 10">NPDC006286</strain>
    </source>
</reference>
<evidence type="ECO:0000256" key="5">
    <source>
        <dbReference type="ARBA" id="ARBA00022989"/>
    </source>
</evidence>
<feature type="transmembrane region" description="Helical" evidence="8">
    <location>
        <begin position="56"/>
        <end position="74"/>
    </location>
</feature>
<evidence type="ECO:0000313" key="9">
    <source>
        <dbReference type="EMBL" id="MEU0152312.1"/>
    </source>
</evidence>
<feature type="transmembrane region" description="Helical" evidence="8">
    <location>
        <begin position="296"/>
        <end position="314"/>
    </location>
</feature>
<dbReference type="InterPro" id="IPR018584">
    <property type="entry name" value="GT87"/>
</dbReference>
<comment type="subcellular location">
    <subcellularLocation>
        <location evidence="1">Cell membrane</location>
        <topology evidence="1">Multi-pass membrane protein</topology>
    </subcellularLocation>
</comment>
<keyword evidence="10" id="KW-1185">Reference proteome</keyword>
<name>A0ABV2VJ30_9ACTN</name>
<evidence type="ECO:0000256" key="4">
    <source>
        <dbReference type="ARBA" id="ARBA00022692"/>
    </source>
</evidence>
<dbReference type="Pfam" id="PF09594">
    <property type="entry name" value="GT87"/>
    <property type="match status" value="1"/>
</dbReference>